<name>A0ABP6DLU6_9ACTN</name>
<dbReference type="SUPFAM" id="SSF56112">
    <property type="entry name" value="Protein kinase-like (PK-like)"/>
    <property type="match status" value="1"/>
</dbReference>
<dbReference type="InterPro" id="IPR002575">
    <property type="entry name" value="Aminoglycoside_PTrfase"/>
</dbReference>
<organism evidence="2 3">
    <name type="scientific">Streptomyces vastus</name>
    <dbReference type="NCBI Taxonomy" id="285451"/>
    <lineage>
        <taxon>Bacteria</taxon>
        <taxon>Bacillati</taxon>
        <taxon>Actinomycetota</taxon>
        <taxon>Actinomycetes</taxon>
        <taxon>Kitasatosporales</taxon>
        <taxon>Streptomycetaceae</taxon>
        <taxon>Streptomyces</taxon>
    </lineage>
</organism>
<dbReference type="Gene3D" id="3.90.1200.10">
    <property type="match status" value="1"/>
</dbReference>
<dbReference type="Pfam" id="PF01636">
    <property type="entry name" value="APH"/>
    <property type="match status" value="1"/>
</dbReference>
<dbReference type="Proteomes" id="UP001500151">
    <property type="component" value="Unassembled WGS sequence"/>
</dbReference>
<feature type="domain" description="Aminoglycoside phosphotransferase" evidence="1">
    <location>
        <begin position="148"/>
        <end position="222"/>
    </location>
</feature>
<keyword evidence="3" id="KW-1185">Reference proteome</keyword>
<dbReference type="RefSeq" id="WP_344392842.1">
    <property type="nucleotide sequence ID" value="NZ_BAAASJ010000054.1"/>
</dbReference>
<evidence type="ECO:0000313" key="2">
    <source>
        <dbReference type="EMBL" id="GAA2644499.1"/>
    </source>
</evidence>
<sequence length="268" mass="29731">MDRIAWHELPPDVLRAAERHMGPIEWAETASHGVMSRLACTVQARSGRMFVKGTRIDDPSAWVYRHEADVTQHAPAAPCVLWRAEAGGWLLVGYEYVDGRYPDFAPGSHDLGPLVRTLTVLSETPWPEAVRKKPLPTRWADFLPDDYRPGLQGRSLAHTDMSPLNMLVTKDDRLCLLDWALACPAPAWADTAFAVLRLISAGHSPEQAEVVARQVPAYGRADPVAVSMFARTVLAAWESRERTDPLPHRAALTTAARSWAAYRGLIRA</sequence>
<protein>
    <recommendedName>
        <fullName evidence="1">Aminoglycoside phosphotransferase domain-containing protein</fullName>
    </recommendedName>
</protein>
<dbReference type="InterPro" id="IPR011009">
    <property type="entry name" value="Kinase-like_dom_sf"/>
</dbReference>
<comment type="caution">
    <text evidence="2">The sequence shown here is derived from an EMBL/GenBank/DDBJ whole genome shotgun (WGS) entry which is preliminary data.</text>
</comment>
<dbReference type="EMBL" id="BAAASJ010000054">
    <property type="protein sequence ID" value="GAA2644499.1"/>
    <property type="molecule type" value="Genomic_DNA"/>
</dbReference>
<evidence type="ECO:0000313" key="3">
    <source>
        <dbReference type="Proteomes" id="UP001500151"/>
    </source>
</evidence>
<gene>
    <name evidence="2" type="ORF">GCM10010307_48790</name>
</gene>
<reference evidence="3" key="1">
    <citation type="journal article" date="2019" name="Int. J. Syst. Evol. Microbiol.">
        <title>The Global Catalogue of Microorganisms (GCM) 10K type strain sequencing project: providing services to taxonomists for standard genome sequencing and annotation.</title>
        <authorList>
            <consortium name="The Broad Institute Genomics Platform"/>
            <consortium name="The Broad Institute Genome Sequencing Center for Infectious Disease"/>
            <person name="Wu L."/>
            <person name="Ma J."/>
        </authorList>
    </citation>
    <scope>NUCLEOTIDE SEQUENCE [LARGE SCALE GENOMIC DNA]</scope>
    <source>
        <strain evidence="3">JCM 4524</strain>
    </source>
</reference>
<accession>A0ABP6DLU6</accession>
<evidence type="ECO:0000259" key="1">
    <source>
        <dbReference type="Pfam" id="PF01636"/>
    </source>
</evidence>
<proteinExistence type="predicted"/>